<accession>A0A8W8M6P4</accession>
<feature type="compositionally biased region" description="Basic and acidic residues" evidence="1">
    <location>
        <begin position="124"/>
        <end position="142"/>
    </location>
</feature>
<dbReference type="EnsemblMetazoa" id="G3147.26">
    <property type="protein sequence ID" value="G3147.26:cds"/>
    <property type="gene ID" value="G3147"/>
</dbReference>
<dbReference type="AlphaFoldDB" id="A0A8W8M6P4"/>
<evidence type="ECO:0000313" key="4">
    <source>
        <dbReference type="Proteomes" id="UP000005408"/>
    </source>
</evidence>
<feature type="region of interest" description="Disordered" evidence="1">
    <location>
        <begin position="102"/>
        <end position="211"/>
    </location>
</feature>
<keyword evidence="4" id="KW-1185">Reference proteome</keyword>
<dbReference type="Proteomes" id="UP000005408">
    <property type="component" value="Unassembled WGS sequence"/>
</dbReference>
<feature type="compositionally biased region" description="Basic residues" evidence="1">
    <location>
        <begin position="172"/>
        <end position="184"/>
    </location>
</feature>
<evidence type="ECO:0000313" key="3">
    <source>
        <dbReference type="EnsemblMetazoa" id="G3147.26:cds"/>
    </source>
</evidence>
<dbReference type="Pfam" id="PF14051">
    <property type="entry name" value="DPF1-3_N"/>
    <property type="match status" value="1"/>
</dbReference>
<feature type="compositionally biased region" description="Basic and acidic residues" evidence="1">
    <location>
        <begin position="185"/>
        <end position="202"/>
    </location>
</feature>
<protein>
    <recommendedName>
        <fullName evidence="2">DPF1-3 N-terminal domain-containing protein</fullName>
    </recommendedName>
</protein>
<evidence type="ECO:0000256" key="1">
    <source>
        <dbReference type="SAM" id="MobiDB-lite"/>
    </source>
</evidence>
<sequence>MAMDVSIKVDVLKKCMGGENLFKDAIEHTANLNMRMGIERKLRLPFLDSQTGVAQSHTSLWHPYRDRQPGLTYGQLYSYPANRWKKRKRLAFMNTESRVNKSNEIETGESDVHQINTVENPAICKEEEGEKYSESSKDRWFEEYDNLSEPPDAGEMVDDQSDISDYEETYIKKKKKKSSGRGRKKNTEKEAPQVTEEKDKPYSCEGQSLYT</sequence>
<feature type="compositionally biased region" description="Acidic residues" evidence="1">
    <location>
        <begin position="155"/>
        <end position="168"/>
    </location>
</feature>
<evidence type="ECO:0000259" key="2">
    <source>
        <dbReference type="Pfam" id="PF14051"/>
    </source>
</evidence>
<dbReference type="InterPro" id="IPR025750">
    <property type="entry name" value="DPF1-3_N"/>
</dbReference>
<feature type="domain" description="DPF1-3 N-terminal" evidence="2">
    <location>
        <begin position="19"/>
        <end position="89"/>
    </location>
</feature>
<proteinExistence type="predicted"/>
<name>A0A8W8M6P4_MAGGI</name>
<organism evidence="3 4">
    <name type="scientific">Magallana gigas</name>
    <name type="common">Pacific oyster</name>
    <name type="synonym">Crassostrea gigas</name>
    <dbReference type="NCBI Taxonomy" id="29159"/>
    <lineage>
        <taxon>Eukaryota</taxon>
        <taxon>Metazoa</taxon>
        <taxon>Spiralia</taxon>
        <taxon>Lophotrochozoa</taxon>
        <taxon>Mollusca</taxon>
        <taxon>Bivalvia</taxon>
        <taxon>Autobranchia</taxon>
        <taxon>Pteriomorphia</taxon>
        <taxon>Ostreida</taxon>
        <taxon>Ostreoidea</taxon>
        <taxon>Ostreidae</taxon>
        <taxon>Magallana</taxon>
    </lineage>
</organism>
<reference evidence="3" key="1">
    <citation type="submission" date="2022-08" db="UniProtKB">
        <authorList>
            <consortium name="EnsemblMetazoa"/>
        </authorList>
    </citation>
    <scope>IDENTIFICATION</scope>
    <source>
        <strain evidence="3">05x7-T-G4-1.051#20</strain>
    </source>
</reference>